<keyword evidence="2" id="KW-0472">Membrane</keyword>
<dbReference type="PRINTS" id="PR00420">
    <property type="entry name" value="RNGMNOXGNASE"/>
</dbReference>
<gene>
    <name evidence="3" type="ORF">LFA_2126</name>
</gene>
<feature type="compositionally biased region" description="Polar residues" evidence="1">
    <location>
        <begin position="479"/>
        <end position="496"/>
    </location>
</feature>
<evidence type="ECO:0000313" key="4">
    <source>
        <dbReference type="Proteomes" id="UP000032430"/>
    </source>
</evidence>
<dbReference type="InterPro" id="IPR036188">
    <property type="entry name" value="FAD/NAD-bd_sf"/>
</dbReference>
<dbReference type="Gene3D" id="3.50.50.60">
    <property type="entry name" value="FAD/NAD(P)-binding domain"/>
    <property type="match status" value="2"/>
</dbReference>
<evidence type="ECO:0008006" key="5">
    <source>
        <dbReference type="Google" id="ProtNLM"/>
    </source>
</evidence>
<dbReference type="Proteomes" id="UP000032430">
    <property type="component" value="Chromosome I"/>
</dbReference>
<dbReference type="STRING" id="1212491.LFA_2126"/>
<accession>A0A098G6B5</accession>
<evidence type="ECO:0000313" key="3">
    <source>
        <dbReference type="EMBL" id="CEG57509.1"/>
    </source>
</evidence>
<evidence type="ECO:0000256" key="1">
    <source>
        <dbReference type="SAM" id="MobiDB-lite"/>
    </source>
</evidence>
<keyword evidence="2" id="KW-1133">Transmembrane helix</keyword>
<keyword evidence="2" id="KW-0812">Transmembrane</keyword>
<feature type="transmembrane region" description="Helical" evidence="2">
    <location>
        <begin position="16"/>
        <end position="36"/>
    </location>
</feature>
<proteinExistence type="predicted"/>
<evidence type="ECO:0000256" key="2">
    <source>
        <dbReference type="SAM" id="Phobius"/>
    </source>
</evidence>
<organism evidence="3 4">
    <name type="scientific">Legionella fallonii LLAP-10</name>
    <dbReference type="NCBI Taxonomy" id="1212491"/>
    <lineage>
        <taxon>Bacteria</taxon>
        <taxon>Pseudomonadati</taxon>
        <taxon>Pseudomonadota</taxon>
        <taxon>Gammaproteobacteria</taxon>
        <taxon>Legionellales</taxon>
        <taxon>Legionellaceae</taxon>
        <taxon>Legionella</taxon>
    </lineage>
</organism>
<feature type="transmembrane region" description="Helical" evidence="2">
    <location>
        <begin position="421"/>
        <end position="446"/>
    </location>
</feature>
<name>A0A098G6B5_9GAMM</name>
<feature type="transmembrane region" description="Helical" evidence="2">
    <location>
        <begin position="391"/>
        <end position="415"/>
    </location>
</feature>
<keyword evidence="4" id="KW-1185">Reference proteome</keyword>
<dbReference type="HOGENOM" id="CLU_517574_0_0_6"/>
<dbReference type="SUPFAM" id="SSF51905">
    <property type="entry name" value="FAD/NAD(P)-binding domain"/>
    <property type="match status" value="1"/>
</dbReference>
<reference evidence="4" key="1">
    <citation type="submission" date="2014-09" db="EMBL/GenBank/DDBJ databases">
        <authorList>
            <person name="Gomez-Valero L."/>
        </authorList>
    </citation>
    <scope>NUCLEOTIDE SEQUENCE [LARGE SCALE GENOMIC DNA]</scope>
    <source>
        <strain evidence="4">ATCC700992</strain>
    </source>
</reference>
<dbReference type="KEGG" id="lfa:LFA_2126"/>
<dbReference type="AlphaFoldDB" id="A0A098G6B5"/>
<sequence length="526" mass="58485">MIGHLKPSMLFMNPDVVIVGAGPVGLFTAIEMMLLNPTLKIKIIDRNKEYTRHHILKLEEESLINSNSYKTYEEVRKLHGFVPTSEIESTFLKIARELNVEIETGVKVEDSKELLNQYPTAHTIIGADGAHSIVRRQIFDDKKIVDTNLQYIVEIKYQAKGATSRLPNLVYGPALGQVPHLVSENVGKEKEGSTPVSLFIFVDEETYKEIRETPNAKLTDLYPKTKCMEQLMNTIRPWLSLRRAALNEEMVTDSEKINGVALSVYQSECFAKELNGKRVYLVGDAAAAVPYFRALNAGLIAATVTAQKIAAAGANSPDLESLNKQLAELTQVEIKKAHDQNKKVNFGRGLNFFLASASKITTGALLNPKYEEAMLNARVTRPHIFRRNPRTVMIFGLFLLMAALLFTVALASLAMPLWPSTLLALAGATAIVGTCILLFKLTTLIIDIIKDKSNPIQPLPAFPWENEDKEEDSLLPLSKLTSNPSKSETPSPQQEQDIAHYPSPLKQKRPEQTISMEPGLMSYSIN</sequence>
<protein>
    <recommendedName>
        <fullName evidence="5">FAD-binding domain-containing protein</fullName>
    </recommendedName>
</protein>
<feature type="region of interest" description="Disordered" evidence="1">
    <location>
        <begin position="469"/>
        <end position="526"/>
    </location>
</feature>
<dbReference type="EMBL" id="LN614827">
    <property type="protein sequence ID" value="CEG57509.1"/>
    <property type="molecule type" value="Genomic_DNA"/>
</dbReference>